<accession>A0A833ZN31</accession>
<evidence type="ECO:0000256" key="1">
    <source>
        <dbReference type="SAM" id="MobiDB-lite"/>
    </source>
</evidence>
<feature type="region of interest" description="Disordered" evidence="1">
    <location>
        <begin position="91"/>
        <end position="124"/>
    </location>
</feature>
<organism evidence="2 3">
    <name type="scientific">Phyllostomus discolor</name>
    <name type="common">pale spear-nosed bat</name>
    <dbReference type="NCBI Taxonomy" id="89673"/>
    <lineage>
        <taxon>Eukaryota</taxon>
        <taxon>Metazoa</taxon>
        <taxon>Chordata</taxon>
        <taxon>Craniata</taxon>
        <taxon>Vertebrata</taxon>
        <taxon>Euteleostomi</taxon>
        <taxon>Mammalia</taxon>
        <taxon>Eutheria</taxon>
        <taxon>Laurasiatheria</taxon>
        <taxon>Chiroptera</taxon>
        <taxon>Yangochiroptera</taxon>
        <taxon>Phyllostomidae</taxon>
        <taxon>Phyllostominae</taxon>
        <taxon>Phyllostomus</taxon>
    </lineage>
</organism>
<proteinExistence type="predicted"/>
<reference evidence="2 3" key="1">
    <citation type="journal article" date="2020" name="Nature">
        <title>Six reference-quality genomes reveal evolution of bat adaptations.</title>
        <authorList>
            <person name="Jebb D."/>
            <person name="Huang Z."/>
            <person name="Pippel M."/>
            <person name="Hughes G.M."/>
            <person name="Lavrichenko K."/>
            <person name="Devanna P."/>
            <person name="Winkler S."/>
            <person name="Jermiin L.S."/>
            <person name="Skirmuntt E.C."/>
            <person name="Katzourakis A."/>
            <person name="Burkitt-Gray L."/>
            <person name="Ray D.A."/>
            <person name="Sullivan K.A.M."/>
            <person name="Roscito J.G."/>
            <person name="Kirilenko B.M."/>
            <person name="Davalos L.M."/>
            <person name="Corthals A.P."/>
            <person name="Power M.L."/>
            <person name="Jones G."/>
            <person name="Ransome R.D."/>
            <person name="Dechmann D.K.N."/>
            <person name="Locatelli A.G."/>
            <person name="Puechmaille S.J."/>
            <person name="Fedrigo O."/>
            <person name="Jarvis E.D."/>
            <person name="Hiller M."/>
            <person name="Vernes S.C."/>
            <person name="Myers E.W."/>
            <person name="Teeling E.C."/>
        </authorList>
    </citation>
    <scope>NUCLEOTIDE SEQUENCE [LARGE SCALE GENOMIC DNA]</scope>
    <source>
        <strain evidence="2">Bat1K_MPI-CBG_1</strain>
    </source>
</reference>
<gene>
    <name evidence="2" type="ORF">HJG60_011621</name>
</gene>
<dbReference type="AlphaFoldDB" id="A0A833ZN31"/>
<dbReference type="EMBL" id="JABVXQ010000007">
    <property type="protein sequence ID" value="KAF6099897.1"/>
    <property type="molecule type" value="Genomic_DNA"/>
</dbReference>
<protein>
    <submittedName>
        <fullName evidence="2">Uncharacterized protein</fullName>
    </submittedName>
</protein>
<name>A0A833ZN31_9CHIR</name>
<evidence type="ECO:0000313" key="3">
    <source>
        <dbReference type="Proteomes" id="UP000664940"/>
    </source>
</evidence>
<sequence length="182" mass="19848">MFTASEHLSGSEVQTELPPPVRCVLGDFSTSVPQTLPVLYGMMCMLPVHEEACACRESSDVQGSEPPAGSRWTGCAGLVHTAGPVACPLPVSPQSLGSSTGEKQERSGRRTGRWGPRAQPPLHPRDLQAITGEATPLENSALRCFRLFSHYVLSGGHFLNFGRLLNRSFMLVEEYNSVQWCY</sequence>
<dbReference type="Proteomes" id="UP000664940">
    <property type="component" value="Unassembled WGS sequence"/>
</dbReference>
<comment type="caution">
    <text evidence="2">The sequence shown here is derived from an EMBL/GenBank/DDBJ whole genome shotgun (WGS) entry which is preliminary data.</text>
</comment>
<evidence type="ECO:0000313" key="2">
    <source>
        <dbReference type="EMBL" id="KAF6099897.1"/>
    </source>
</evidence>
<feature type="compositionally biased region" description="Polar residues" evidence="1">
    <location>
        <begin position="92"/>
        <end position="101"/>
    </location>
</feature>